<dbReference type="Proteomes" id="UP000217265">
    <property type="component" value="Chromosome"/>
</dbReference>
<keyword evidence="7" id="KW-1185">Reference proteome</keyword>
<evidence type="ECO:0000256" key="1">
    <source>
        <dbReference type="ARBA" id="ARBA00009091"/>
    </source>
</evidence>
<feature type="chain" id="PRO_5012041480" description="Outer membrane chaperone Skp" evidence="5">
    <location>
        <begin position="24"/>
        <end position="214"/>
    </location>
</feature>
<dbReference type="InterPro" id="IPR024930">
    <property type="entry name" value="Skp_dom_sf"/>
</dbReference>
<feature type="signal peptide" evidence="5">
    <location>
        <begin position="1"/>
        <end position="23"/>
    </location>
</feature>
<evidence type="ECO:0000256" key="4">
    <source>
        <dbReference type="SAM" id="MobiDB-lite"/>
    </source>
</evidence>
<keyword evidence="3" id="KW-0175">Coiled coil</keyword>
<dbReference type="KEGG" id="vbh:CMV30_13070"/>
<dbReference type="EMBL" id="CP023344">
    <property type="protein sequence ID" value="ATC64823.1"/>
    <property type="molecule type" value="Genomic_DNA"/>
</dbReference>
<dbReference type="GO" id="GO:0050821">
    <property type="term" value="P:protein stabilization"/>
    <property type="evidence" value="ECO:0007669"/>
    <property type="project" value="TreeGrafter"/>
</dbReference>
<feature type="compositionally biased region" description="Low complexity" evidence="4">
    <location>
        <begin position="185"/>
        <end position="201"/>
    </location>
</feature>
<dbReference type="PANTHER" id="PTHR35089">
    <property type="entry name" value="CHAPERONE PROTEIN SKP"/>
    <property type="match status" value="1"/>
</dbReference>
<dbReference type="InterPro" id="IPR005632">
    <property type="entry name" value="Chaperone_Skp"/>
</dbReference>
<dbReference type="GO" id="GO:0051082">
    <property type="term" value="F:unfolded protein binding"/>
    <property type="evidence" value="ECO:0007669"/>
    <property type="project" value="InterPro"/>
</dbReference>
<feature type="coiled-coil region" evidence="3">
    <location>
        <begin position="100"/>
        <end position="127"/>
    </location>
</feature>
<evidence type="ECO:0000256" key="2">
    <source>
        <dbReference type="ARBA" id="ARBA00022729"/>
    </source>
</evidence>
<dbReference type="SMART" id="SM00935">
    <property type="entry name" value="OmpH"/>
    <property type="match status" value="1"/>
</dbReference>
<reference evidence="6 7" key="1">
    <citation type="submission" date="2017-09" db="EMBL/GenBank/DDBJ databases">
        <title>Complete genome sequence of Verrucomicrobial strain HZ-65, isolated from freshwater.</title>
        <authorList>
            <person name="Choi A."/>
        </authorList>
    </citation>
    <scope>NUCLEOTIDE SEQUENCE [LARGE SCALE GENOMIC DNA]</scope>
    <source>
        <strain evidence="6 7">HZ-65</strain>
    </source>
</reference>
<dbReference type="GO" id="GO:0005829">
    <property type="term" value="C:cytosol"/>
    <property type="evidence" value="ECO:0007669"/>
    <property type="project" value="TreeGrafter"/>
</dbReference>
<comment type="similarity">
    <text evidence="1">Belongs to the Skp family.</text>
</comment>
<dbReference type="RefSeq" id="WP_096056454.1">
    <property type="nucleotide sequence ID" value="NZ_CP023344.1"/>
</dbReference>
<dbReference type="Pfam" id="PF03938">
    <property type="entry name" value="OmpH"/>
    <property type="match status" value="1"/>
</dbReference>
<organism evidence="6 7">
    <name type="scientific">Nibricoccus aquaticus</name>
    <dbReference type="NCBI Taxonomy" id="2576891"/>
    <lineage>
        <taxon>Bacteria</taxon>
        <taxon>Pseudomonadati</taxon>
        <taxon>Verrucomicrobiota</taxon>
        <taxon>Opitutia</taxon>
        <taxon>Opitutales</taxon>
        <taxon>Opitutaceae</taxon>
        <taxon>Nibricoccus</taxon>
    </lineage>
</organism>
<gene>
    <name evidence="6" type="ORF">CMV30_13070</name>
</gene>
<protein>
    <recommendedName>
        <fullName evidence="8">Outer membrane chaperone Skp</fullName>
    </recommendedName>
</protein>
<dbReference type="Gene3D" id="3.30.910.20">
    <property type="entry name" value="Skp domain"/>
    <property type="match status" value="1"/>
</dbReference>
<evidence type="ECO:0000256" key="5">
    <source>
        <dbReference type="SAM" id="SignalP"/>
    </source>
</evidence>
<sequence length="214" mass="23218">MKTSLKTLFAATALSVSALFASAQTAPKIAVIDLAKVFDGHYSTQQQQEKLKGQEAKINEEIQKIVKDGQALAEKYKELVEQTKNPVLTADARTAAEGDAMKQLEEVRKKEAQFNEYRNDANRMVQQQIGAFRQMLIEEISKIATDIAKKEGATLLVEKAATLYADPSYDITDKVMAEINKTRPAGLPAPAAAAPAPAAKPGETPSVLFPGTKK</sequence>
<evidence type="ECO:0000256" key="3">
    <source>
        <dbReference type="SAM" id="Coils"/>
    </source>
</evidence>
<dbReference type="AlphaFoldDB" id="A0A290Q8Q4"/>
<name>A0A290Q8Q4_9BACT</name>
<evidence type="ECO:0008006" key="8">
    <source>
        <dbReference type="Google" id="ProtNLM"/>
    </source>
</evidence>
<dbReference type="PANTHER" id="PTHR35089:SF1">
    <property type="entry name" value="CHAPERONE PROTEIN SKP"/>
    <property type="match status" value="1"/>
</dbReference>
<dbReference type="SUPFAM" id="SSF111384">
    <property type="entry name" value="OmpH-like"/>
    <property type="match status" value="1"/>
</dbReference>
<keyword evidence="2 5" id="KW-0732">Signal</keyword>
<evidence type="ECO:0000313" key="6">
    <source>
        <dbReference type="EMBL" id="ATC64823.1"/>
    </source>
</evidence>
<proteinExistence type="inferred from homology"/>
<dbReference type="OrthoDB" id="193896at2"/>
<accession>A0A290Q8Q4</accession>
<feature type="region of interest" description="Disordered" evidence="4">
    <location>
        <begin position="185"/>
        <end position="214"/>
    </location>
</feature>
<evidence type="ECO:0000313" key="7">
    <source>
        <dbReference type="Proteomes" id="UP000217265"/>
    </source>
</evidence>